<dbReference type="Gene3D" id="3.30.70.940">
    <property type="entry name" value="NusG, N-terminal domain"/>
    <property type="match status" value="1"/>
</dbReference>
<dbReference type="InterPro" id="IPR006645">
    <property type="entry name" value="NGN-like_dom"/>
</dbReference>
<dbReference type="AlphaFoldDB" id="A0A835LMC8"/>
<gene>
    <name evidence="6" type="ORF">IFM89_013316</name>
</gene>
<dbReference type="Pfam" id="PF02357">
    <property type="entry name" value="NusG"/>
    <property type="match status" value="1"/>
</dbReference>
<dbReference type="Gene3D" id="2.30.30.30">
    <property type="match status" value="1"/>
</dbReference>
<dbReference type="InterPro" id="IPR043425">
    <property type="entry name" value="NusG-like"/>
</dbReference>
<dbReference type="EMBL" id="JADFTS010000007">
    <property type="protein sequence ID" value="KAF9596769.1"/>
    <property type="molecule type" value="Genomic_DNA"/>
</dbReference>
<evidence type="ECO:0000259" key="5">
    <source>
        <dbReference type="SMART" id="SM00738"/>
    </source>
</evidence>
<dbReference type="SUPFAM" id="SSF82679">
    <property type="entry name" value="N-utilization substance G protein NusG, N-terminal domain"/>
    <property type="match status" value="1"/>
</dbReference>
<evidence type="ECO:0000313" key="7">
    <source>
        <dbReference type="Proteomes" id="UP000631114"/>
    </source>
</evidence>
<dbReference type="CDD" id="cd09890">
    <property type="entry name" value="NGN_plant"/>
    <property type="match status" value="1"/>
</dbReference>
<evidence type="ECO:0000256" key="1">
    <source>
        <dbReference type="ARBA" id="ARBA00022814"/>
    </source>
</evidence>
<organism evidence="6 7">
    <name type="scientific">Coptis chinensis</name>
    <dbReference type="NCBI Taxonomy" id="261450"/>
    <lineage>
        <taxon>Eukaryota</taxon>
        <taxon>Viridiplantae</taxon>
        <taxon>Streptophyta</taxon>
        <taxon>Embryophyta</taxon>
        <taxon>Tracheophyta</taxon>
        <taxon>Spermatophyta</taxon>
        <taxon>Magnoliopsida</taxon>
        <taxon>Ranunculales</taxon>
        <taxon>Ranunculaceae</taxon>
        <taxon>Coptidoideae</taxon>
        <taxon>Coptis</taxon>
    </lineage>
</organism>
<dbReference type="PANTHER" id="PTHR30265:SF4">
    <property type="entry name" value="KOW MOTIF FAMILY PROTEIN, EXPRESSED"/>
    <property type="match status" value="1"/>
</dbReference>
<dbReference type="InterPro" id="IPR008991">
    <property type="entry name" value="Translation_prot_SH3-like_sf"/>
</dbReference>
<dbReference type="OrthoDB" id="8300383at2759"/>
<dbReference type="InterPro" id="IPR014722">
    <property type="entry name" value="Rib_uL2_dom2"/>
</dbReference>
<evidence type="ECO:0000256" key="4">
    <source>
        <dbReference type="SAM" id="MobiDB-lite"/>
    </source>
</evidence>
<protein>
    <recommendedName>
        <fullName evidence="5">NusG-like N-terminal domain-containing protein</fullName>
    </recommendedName>
</protein>
<dbReference type="SMART" id="SM00738">
    <property type="entry name" value="NGN"/>
    <property type="match status" value="1"/>
</dbReference>
<feature type="region of interest" description="Disordered" evidence="4">
    <location>
        <begin position="1"/>
        <end position="20"/>
    </location>
</feature>
<dbReference type="GO" id="GO:0006354">
    <property type="term" value="P:DNA-templated transcription elongation"/>
    <property type="evidence" value="ECO:0007669"/>
    <property type="project" value="InterPro"/>
</dbReference>
<evidence type="ECO:0000256" key="3">
    <source>
        <dbReference type="ARBA" id="ARBA00023163"/>
    </source>
</evidence>
<name>A0A835LMC8_9MAGN</name>
<dbReference type="Proteomes" id="UP000631114">
    <property type="component" value="Unassembled WGS sequence"/>
</dbReference>
<proteinExistence type="predicted"/>
<feature type="compositionally biased region" description="Low complexity" evidence="4">
    <location>
        <begin position="1"/>
        <end position="15"/>
    </location>
</feature>
<accession>A0A835LMC8</accession>
<evidence type="ECO:0000313" key="6">
    <source>
        <dbReference type="EMBL" id="KAF9596769.1"/>
    </source>
</evidence>
<dbReference type="SUPFAM" id="SSF50104">
    <property type="entry name" value="Translation proteins SH3-like domain"/>
    <property type="match status" value="1"/>
</dbReference>
<keyword evidence="1" id="KW-0889">Transcription antitermination</keyword>
<evidence type="ECO:0000256" key="2">
    <source>
        <dbReference type="ARBA" id="ARBA00023015"/>
    </source>
</evidence>
<sequence length="400" mass="44830">MNQKLLLTTSTLPSSTPSPPSLLPLPFSSFLLFTTTTKTQNPNKLTTSATLETSSSTKVTVGGELTARERRQLRNERRESKAYNWKEEVEEKLLKKPTKRFANWKDELNLDNLADLGTQWWCVRVSRVNGHETADRLARFLARNHPIVEFKVDGFHLYLESSYDAAAPSWYWYVVGQVEELLWRPNWVMARVVFQCLVYAPAVHVKRKLKNGTISVKPKPVFPGCIFLSCVLNKELHDIIRECDGIGGFIGSKVGNTKKQINRPKPVSTEDIEAIFHQAKEEQEKADQAFDEEQRSEGILKNEEINSDAIETVVNAVGNPKPKRKTRKASKKLASSLLTGADDKLLVQGSSVRVVSGSFSEFKGSLKKLDPASGKATVGFTLFGKESFVDLDMNQIVAET</sequence>
<reference evidence="6 7" key="1">
    <citation type="submission" date="2020-10" db="EMBL/GenBank/DDBJ databases">
        <title>The Coptis chinensis genome and diversification of protoberbering-type alkaloids.</title>
        <authorList>
            <person name="Wang B."/>
            <person name="Shu S."/>
            <person name="Song C."/>
            <person name="Liu Y."/>
        </authorList>
    </citation>
    <scope>NUCLEOTIDE SEQUENCE [LARGE SCALE GENOMIC DNA]</scope>
    <source>
        <strain evidence="6">HL-2020</strain>
        <tissue evidence="6">Leaf</tissue>
    </source>
</reference>
<keyword evidence="2" id="KW-0805">Transcription regulation</keyword>
<comment type="caution">
    <text evidence="6">The sequence shown here is derived from an EMBL/GenBank/DDBJ whole genome shotgun (WGS) entry which is preliminary data.</text>
</comment>
<dbReference type="GO" id="GO:0031564">
    <property type="term" value="P:transcription antitermination"/>
    <property type="evidence" value="ECO:0007669"/>
    <property type="project" value="UniProtKB-KW"/>
</dbReference>
<keyword evidence="7" id="KW-1185">Reference proteome</keyword>
<dbReference type="CDD" id="cd06091">
    <property type="entry name" value="KOW_NusG"/>
    <property type="match status" value="1"/>
</dbReference>
<feature type="domain" description="NusG-like N-terminal" evidence="5">
    <location>
        <begin position="184"/>
        <end position="279"/>
    </location>
</feature>
<dbReference type="PANTHER" id="PTHR30265">
    <property type="entry name" value="RHO-INTERACTING TRANSCRIPTION TERMINATION FACTOR NUSG"/>
    <property type="match status" value="1"/>
</dbReference>
<dbReference type="InterPro" id="IPR036735">
    <property type="entry name" value="NGN_dom_sf"/>
</dbReference>
<keyword evidence="3" id="KW-0804">Transcription</keyword>